<accession>A0A7J6XY58</accession>
<dbReference type="VEuPathDB" id="TriTrypDB:ECC02_007609"/>
<feature type="compositionally biased region" description="Basic and acidic residues" evidence="1">
    <location>
        <begin position="206"/>
        <end position="215"/>
    </location>
</feature>
<feature type="compositionally biased region" description="Basic and acidic residues" evidence="1">
    <location>
        <begin position="7"/>
        <end position="16"/>
    </location>
</feature>
<evidence type="ECO:0000313" key="2">
    <source>
        <dbReference type="EMBL" id="KAF5219372.1"/>
    </source>
</evidence>
<proteinExistence type="predicted"/>
<reference evidence="2 3" key="1">
    <citation type="journal article" date="2019" name="Genome Biol. Evol.">
        <title>Nanopore Sequencing Significantly Improves Genome Assembly of the Protozoan Parasite Trypanosoma cruzi.</title>
        <authorList>
            <person name="Diaz-Viraque F."/>
            <person name="Pita S."/>
            <person name="Greif G."/>
            <person name="de Souza R.C.M."/>
            <person name="Iraola G."/>
            <person name="Robello C."/>
        </authorList>
    </citation>
    <scope>NUCLEOTIDE SEQUENCE [LARGE SCALE GENOMIC DNA]</scope>
    <source>
        <strain evidence="2 3">Berenice</strain>
    </source>
</reference>
<feature type="region of interest" description="Disordered" evidence="1">
    <location>
        <begin position="1"/>
        <end position="94"/>
    </location>
</feature>
<feature type="compositionally biased region" description="Basic residues" evidence="1">
    <location>
        <begin position="184"/>
        <end position="198"/>
    </location>
</feature>
<gene>
    <name evidence="2" type="ORF">ECC02_007609</name>
</gene>
<sequence>MDGAPRIQRERADNMRRGQQAQPHSSHTTRRHPRKEGIQRQQPPTMQQEKISTTISSQLISTANGKWPKPAATTQRTRSEHPPHQPHGANKPSFIHDAAKKFPAIPPSMGHGAQLNAVTRGAPHPQERRLGLRTPSPSSLLLMATEEDNSRHTQLPACTAKEAFKSTAMCILCVCACRNTKHKSRKKRAEYVERRKKMYSGGAWRKQQEEDRSNS</sequence>
<protein>
    <submittedName>
        <fullName evidence="2">Uncharacterized protein</fullName>
    </submittedName>
</protein>
<feature type="compositionally biased region" description="Low complexity" evidence="1">
    <location>
        <begin position="51"/>
        <end position="62"/>
    </location>
</feature>
<dbReference type="EMBL" id="JABDHM010000071">
    <property type="protein sequence ID" value="KAF5219372.1"/>
    <property type="molecule type" value="Genomic_DNA"/>
</dbReference>
<comment type="caution">
    <text evidence="2">The sequence shown here is derived from an EMBL/GenBank/DDBJ whole genome shotgun (WGS) entry which is preliminary data.</text>
</comment>
<feature type="region of interest" description="Disordered" evidence="1">
    <location>
        <begin position="184"/>
        <end position="215"/>
    </location>
</feature>
<name>A0A7J6XY58_TRYCR</name>
<feature type="compositionally biased region" description="Polar residues" evidence="1">
    <location>
        <begin position="39"/>
        <end position="50"/>
    </location>
</feature>
<dbReference type="Proteomes" id="UP000583944">
    <property type="component" value="Unassembled WGS sequence"/>
</dbReference>
<evidence type="ECO:0000256" key="1">
    <source>
        <dbReference type="SAM" id="MobiDB-lite"/>
    </source>
</evidence>
<organism evidence="2 3">
    <name type="scientific">Trypanosoma cruzi</name>
    <dbReference type="NCBI Taxonomy" id="5693"/>
    <lineage>
        <taxon>Eukaryota</taxon>
        <taxon>Discoba</taxon>
        <taxon>Euglenozoa</taxon>
        <taxon>Kinetoplastea</taxon>
        <taxon>Metakinetoplastina</taxon>
        <taxon>Trypanosomatida</taxon>
        <taxon>Trypanosomatidae</taxon>
        <taxon>Trypanosoma</taxon>
        <taxon>Schizotrypanum</taxon>
    </lineage>
</organism>
<dbReference type="AlphaFoldDB" id="A0A7J6XY58"/>
<feature type="compositionally biased region" description="Polar residues" evidence="1">
    <location>
        <begin position="17"/>
        <end position="26"/>
    </location>
</feature>
<evidence type="ECO:0000313" key="3">
    <source>
        <dbReference type="Proteomes" id="UP000583944"/>
    </source>
</evidence>